<comment type="caution">
    <text evidence="1">The sequence shown here is derived from an EMBL/GenBank/DDBJ whole genome shotgun (WGS) entry which is preliminary data.</text>
</comment>
<dbReference type="EMBL" id="QRTP01000004">
    <property type="protein sequence ID" value="RGQ85542.1"/>
    <property type="molecule type" value="Genomic_DNA"/>
</dbReference>
<dbReference type="AlphaFoldDB" id="A0A412CG73"/>
<dbReference type="InterPro" id="IPR009414">
    <property type="entry name" value="DUF1064"/>
</dbReference>
<gene>
    <name evidence="1" type="ORF">DWY77_02740</name>
</gene>
<dbReference type="Proteomes" id="UP000286147">
    <property type="component" value="Unassembled WGS sequence"/>
</dbReference>
<protein>
    <submittedName>
        <fullName evidence="1">DUF1064 domain-containing protein</fullName>
    </submittedName>
</protein>
<sequence>MELKIMQNRPKYNAKKTIIGNLKFDSKKEAEYYLKLKAKRINGEINWIKLQPEFLILRGFTLENGERTKGIRYVADFEVEYADGHREIIDVKGVKTEAYKIKKKMLLDMYPNINFIEV</sequence>
<organism evidence="1 2">
    <name type="scientific">Megamonas rupellensis</name>
    <dbReference type="NCBI Taxonomy" id="491921"/>
    <lineage>
        <taxon>Bacteria</taxon>
        <taxon>Bacillati</taxon>
        <taxon>Bacillota</taxon>
        <taxon>Negativicutes</taxon>
        <taxon>Selenomonadales</taxon>
        <taxon>Selenomonadaceae</taxon>
        <taxon>Megamonas</taxon>
    </lineage>
</organism>
<proteinExistence type="predicted"/>
<evidence type="ECO:0000313" key="1">
    <source>
        <dbReference type="EMBL" id="RGQ85542.1"/>
    </source>
</evidence>
<dbReference type="Pfam" id="PF06356">
    <property type="entry name" value="DUF1064"/>
    <property type="match status" value="1"/>
</dbReference>
<evidence type="ECO:0000313" key="2">
    <source>
        <dbReference type="Proteomes" id="UP000286147"/>
    </source>
</evidence>
<name>A0A412CG73_9FIRM</name>
<reference evidence="1 2" key="1">
    <citation type="submission" date="2018-08" db="EMBL/GenBank/DDBJ databases">
        <title>A genome reference for cultivated species of the human gut microbiota.</title>
        <authorList>
            <person name="Zou Y."/>
            <person name="Xue W."/>
            <person name="Luo G."/>
        </authorList>
    </citation>
    <scope>NUCLEOTIDE SEQUENCE [LARGE SCALE GENOMIC DNA]</scope>
    <source>
        <strain evidence="1 2">AF27-12</strain>
    </source>
</reference>
<accession>A0A412CG73</accession>